<comment type="similarity">
    <text evidence="5">Belongs to the ABC-2 integral membrane protein family.</text>
</comment>
<feature type="transmembrane region" description="Helical" evidence="5">
    <location>
        <begin position="70"/>
        <end position="93"/>
    </location>
</feature>
<evidence type="ECO:0000313" key="7">
    <source>
        <dbReference type="EMBL" id="BAV34152.1"/>
    </source>
</evidence>
<dbReference type="AlphaFoldDB" id="A0A1B4XH71"/>
<comment type="subcellular location">
    <subcellularLocation>
        <location evidence="5">Cell inner membrane</location>
        <topology evidence="5">Multi-pass membrane protein</topology>
    </subcellularLocation>
    <subcellularLocation>
        <location evidence="1">Membrane</location>
        <topology evidence="1">Multi-pass membrane protein</topology>
    </subcellularLocation>
</comment>
<dbReference type="Proteomes" id="UP000243180">
    <property type="component" value="Chromosome"/>
</dbReference>
<keyword evidence="2 5" id="KW-0812">Transmembrane</keyword>
<keyword evidence="3 5" id="KW-1133">Transmembrane helix</keyword>
<dbReference type="InterPro" id="IPR013525">
    <property type="entry name" value="ABC2_TM"/>
</dbReference>
<accession>A0A1B4XH71</accession>
<dbReference type="OrthoDB" id="9786643at2"/>
<evidence type="ECO:0000259" key="6">
    <source>
        <dbReference type="PROSITE" id="PS51012"/>
    </source>
</evidence>
<feature type="transmembrane region" description="Helical" evidence="5">
    <location>
        <begin position="238"/>
        <end position="261"/>
    </location>
</feature>
<dbReference type="InterPro" id="IPR052902">
    <property type="entry name" value="ABC-2_transporter"/>
</dbReference>
<dbReference type="Pfam" id="PF01061">
    <property type="entry name" value="ABC2_membrane"/>
    <property type="match status" value="1"/>
</dbReference>
<keyword evidence="8" id="KW-1185">Reference proteome</keyword>
<dbReference type="GO" id="GO:0140359">
    <property type="term" value="F:ABC-type transporter activity"/>
    <property type="evidence" value="ECO:0007669"/>
    <property type="project" value="InterPro"/>
</dbReference>
<dbReference type="GO" id="GO:0005886">
    <property type="term" value="C:plasma membrane"/>
    <property type="evidence" value="ECO:0007669"/>
    <property type="project" value="UniProtKB-SubCell"/>
</dbReference>
<proteinExistence type="inferred from homology"/>
<sequence length="275" mass="30445">MSVIARAHTGFVPSLRRVYALVLRHTYLLRSSGPRILELVYWPTVQMILWGFITVFLVNHSSWIAQASGVLLSGVLLWDVLFRGQLGVSLVFMEEMWSRNLGHLFVSPLRPFELGCALLTMSLIRTLIGVGGAALIAIPLFDFSVFSLGLPLLAFFINLIVMGWAIGLLVSGIVLRYGLGAESMAWIAIFAVQPISGVYYPIATLPEWLQYVAAILPSSHVFEGMRSVLFDHVFRADLLLHAVLLNVVYLTAGFAAFLAFFKVARVRGQLLHVGE</sequence>
<feature type="transmembrane region" description="Helical" evidence="5">
    <location>
        <begin position="184"/>
        <end position="202"/>
    </location>
</feature>
<feature type="transmembrane region" description="Helical" evidence="5">
    <location>
        <begin position="39"/>
        <end position="58"/>
    </location>
</feature>
<keyword evidence="5" id="KW-0813">Transport</keyword>
<keyword evidence="4 5" id="KW-0472">Membrane</keyword>
<feature type="domain" description="ABC transmembrane type-2" evidence="6">
    <location>
        <begin position="34"/>
        <end position="260"/>
    </location>
</feature>
<dbReference type="PANTHER" id="PTHR43027:SF1">
    <property type="entry name" value="DOXORUBICIN RESISTANCE ABC TRANSPORTER PERMEASE PROTEIN DRRC-RELATED"/>
    <property type="match status" value="1"/>
</dbReference>
<dbReference type="RefSeq" id="WP_096360935.1">
    <property type="nucleotide sequence ID" value="NZ_AP014879.1"/>
</dbReference>
<dbReference type="PROSITE" id="PS51012">
    <property type="entry name" value="ABC_TM2"/>
    <property type="match status" value="1"/>
</dbReference>
<dbReference type="EMBL" id="AP014879">
    <property type="protein sequence ID" value="BAV34152.1"/>
    <property type="molecule type" value="Genomic_DNA"/>
</dbReference>
<keyword evidence="5" id="KW-1003">Cell membrane</keyword>
<evidence type="ECO:0000256" key="4">
    <source>
        <dbReference type="ARBA" id="ARBA00023136"/>
    </source>
</evidence>
<dbReference type="PANTHER" id="PTHR43027">
    <property type="entry name" value="DOXORUBICIN RESISTANCE ABC TRANSPORTER PERMEASE PROTEIN DRRC-RELATED"/>
    <property type="match status" value="1"/>
</dbReference>
<feature type="transmembrane region" description="Helical" evidence="5">
    <location>
        <begin position="153"/>
        <end position="177"/>
    </location>
</feature>
<feature type="transmembrane region" description="Helical" evidence="5">
    <location>
        <begin position="114"/>
        <end position="141"/>
    </location>
</feature>
<name>A0A1B4XH71_9GAMM</name>
<protein>
    <recommendedName>
        <fullName evidence="5">Transport permease protein</fullName>
    </recommendedName>
</protein>
<dbReference type="InParanoid" id="A0A1B4XH71"/>
<organism evidence="7 8">
    <name type="scientific">Sulfuricaulis limicola</name>
    <dbReference type="NCBI Taxonomy" id="1620215"/>
    <lineage>
        <taxon>Bacteria</taxon>
        <taxon>Pseudomonadati</taxon>
        <taxon>Pseudomonadota</taxon>
        <taxon>Gammaproteobacteria</taxon>
        <taxon>Acidiferrobacterales</taxon>
        <taxon>Acidiferrobacteraceae</taxon>
        <taxon>Sulfuricaulis</taxon>
    </lineage>
</organism>
<evidence type="ECO:0000256" key="2">
    <source>
        <dbReference type="ARBA" id="ARBA00022692"/>
    </source>
</evidence>
<evidence type="ECO:0000256" key="3">
    <source>
        <dbReference type="ARBA" id="ARBA00022989"/>
    </source>
</evidence>
<gene>
    <name evidence="7" type="ORF">SCL_1854</name>
</gene>
<dbReference type="KEGG" id="slim:SCL_1854"/>
<dbReference type="InterPro" id="IPR047817">
    <property type="entry name" value="ABC2_TM_bact-type"/>
</dbReference>
<reference evidence="7 8" key="1">
    <citation type="submission" date="2015-05" db="EMBL/GenBank/DDBJ databases">
        <title>Complete genome sequence of a sulfur-oxidizing gammaproteobacterium strain HA5.</title>
        <authorList>
            <person name="Miura A."/>
            <person name="Kojima H."/>
            <person name="Fukui M."/>
        </authorList>
    </citation>
    <scope>NUCLEOTIDE SEQUENCE [LARGE SCALE GENOMIC DNA]</scope>
    <source>
        <strain evidence="7 8">HA5</strain>
    </source>
</reference>
<evidence type="ECO:0000256" key="1">
    <source>
        <dbReference type="ARBA" id="ARBA00004141"/>
    </source>
</evidence>
<evidence type="ECO:0000256" key="5">
    <source>
        <dbReference type="RuleBase" id="RU361157"/>
    </source>
</evidence>
<evidence type="ECO:0000313" key="8">
    <source>
        <dbReference type="Proteomes" id="UP000243180"/>
    </source>
</evidence>